<proteinExistence type="predicted"/>
<dbReference type="InterPro" id="IPR059026">
    <property type="entry name" value="LpqB_N"/>
</dbReference>
<keyword evidence="5" id="KW-1185">Reference proteome</keyword>
<dbReference type="InterPro" id="IPR018910">
    <property type="entry name" value="LpqB_C"/>
</dbReference>
<evidence type="ECO:0000256" key="2">
    <source>
        <dbReference type="SAM" id="SignalP"/>
    </source>
</evidence>
<gene>
    <name evidence="4" type="ORF">LR394_31480</name>
</gene>
<dbReference type="Proteomes" id="UP001138997">
    <property type="component" value="Unassembled WGS sequence"/>
</dbReference>
<accession>A0A9X1SX43</accession>
<evidence type="ECO:0000313" key="4">
    <source>
        <dbReference type="EMBL" id="MCD5315429.1"/>
    </source>
</evidence>
<organism evidence="4 5">
    <name type="scientific">Kineosporia babensis</name>
    <dbReference type="NCBI Taxonomy" id="499548"/>
    <lineage>
        <taxon>Bacteria</taxon>
        <taxon>Bacillati</taxon>
        <taxon>Actinomycetota</taxon>
        <taxon>Actinomycetes</taxon>
        <taxon>Kineosporiales</taxon>
        <taxon>Kineosporiaceae</taxon>
        <taxon>Kineosporia</taxon>
    </lineage>
</organism>
<feature type="region of interest" description="Disordered" evidence="1">
    <location>
        <begin position="114"/>
        <end position="158"/>
    </location>
</feature>
<evidence type="ECO:0000259" key="3">
    <source>
        <dbReference type="SMART" id="SM00909"/>
    </source>
</evidence>
<sequence>MSVDRLRAKTLLVLTLVAMLGLSGCATIPDHGPVVSGDVVNDDPLEGVFRLAAEGPKAGQTPVEVVRGFLAASATYSDDHAVARSFLSPERRLVWRPDTSATVFRSLTTLTTRQLSDGAEIPEQEAATPSASTAGTPTSATPASTAAPGVARAAGSTDREVAEVVVRTPAIAEVDSSGRYSVVAPGAKVEQRYFGLVRMDDGHWRINSLDDGILITRNDFSVTFKPYEVYFPDPSGEYLVPAPHWFPSAPGSPELPTTLVRALLEGPPDWLEDAVASSVPIGTDMSVSAVTVENGTATVDLTSPARDADDRQRQLMLAQLQTTLGQLPNISSVRITVDQVTFNIPQDSGPRPVVDPSVGAAAVGIDTKGRVVRLAVEGNEVVEGLEALTQYNSVYGLTYPAVSYDGGWFAALSSDRTRLFLAEAGADSTFQLRGSGMTAPSFDPRGWVWTVGDTGVQATYAADARSEESRVDVDASWLEGFEVEAMRVSRDGTRAVLAITDGGTPHVFITGIVRDDDGRPSRLTQPMGLVPDLVTVRDVAWVDESHVAVLGRRKAGAANSGDEQIQTEVERPWIVEIGGRIQPITAVTGAQTIAVGDGPASLVAGTASDTQGRSGSTWAKISSARWPAFPG</sequence>
<name>A0A9X1SX43_9ACTN</name>
<dbReference type="SMART" id="SM00909">
    <property type="entry name" value="Germane"/>
    <property type="match status" value="1"/>
</dbReference>
<dbReference type="PROSITE" id="PS51257">
    <property type="entry name" value="PROKAR_LIPOPROTEIN"/>
    <property type="match status" value="1"/>
</dbReference>
<protein>
    <submittedName>
        <fullName evidence="4">LpqB family beta-propeller domain-containing protein</fullName>
    </submittedName>
</protein>
<comment type="caution">
    <text evidence="4">The sequence shown here is derived from an EMBL/GenBank/DDBJ whole genome shotgun (WGS) entry which is preliminary data.</text>
</comment>
<evidence type="ECO:0000256" key="1">
    <source>
        <dbReference type="SAM" id="MobiDB-lite"/>
    </source>
</evidence>
<feature type="signal peptide" evidence="2">
    <location>
        <begin position="1"/>
        <end position="26"/>
    </location>
</feature>
<dbReference type="Pfam" id="PF10647">
    <property type="entry name" value="Gmad1"/>
    <property type="match status" value="1"/>
</dbReference>
<dbReference type="EMBL" id="JAJOMB010000022">
    <property type="protein sequence ID" value="MCD5315429.1"/>
    <property type="molecule type" value="Genomic_DNA"/>
</dbReference>
<keyword evidence="2" id="KW-0732">Signal</keyword>
<feature type="chain" id="PRO_5040845051" evidence="2">
    <location>
        <begin position="27"/>
        <end position="631"/>
    </location>
</feature>
<dbReference type="RefSeq" id="WP_231448252.1">
    <property type="nucleotide sequence ID" value="NZ_JAJOMB010000022.1"/>
</dbReference>
<dbReference type="Pfam" id="PF25976">
    <property type="entry name" value="LpqB_N"/>
    <property type="match status" value="2"/>
</dbReference>
<dbReference type="Pfam" id="PF10646">
    <property type="entry name" value="Germane"/>
    <property type="match status" value="1"/>
</dbReference>
<reference evidence="4" key="1">
    <citation type="submission" date="2021-11" db="EMBL/GenBank/DDBJ databases">
        <title>Streptomyces corallinus and Kineosporia corallina sp. nov., two new coral-derived marine actinobacteria.</title>
        <authorList>
            <person name="Buangrab K."/>
            <person name="Sutthacheep M."/>
            <person name="Yeemin T."/>
            <person name="Harunari E."/>
            <person name="Igarashi Y."/>
            <person name="Sripreechasak P."/>
            <person name="Kanchanasin P."/>
            <person name="Tanasupawat S."/>
            <person name="Phongsopitanun W."/>
        </authorList>
    </citation>
    <scope>NUCLEOTIDE SEQUENCE</scope>
    <source>
        <strain evidence="4">JCM 31032</strain>
    </source>
</reference>
<feature type="compositionally biased region" description="Low complexity" evidence="1">
    <location>
        <begin position="126"/>
        <end position="149"/>
    </location>
</feature>
<evidence type="ECO:0000313" key="5">
    <source>
        <dbReference type="Proteomes" id="UP001138997"/>
    </source>
</evidence>
<dbReference type="AlphaFoldDB" id="A0A9X1SX43"/>
<feature type="domain" description="GerMN" evidence="3">
    <location>
        <begin position="256"/>
        <end position="346"/>
    </location>
</feature>
<dbReference type="InterPro" id="IPR019606">
    <property type="entry name" value="GerMN"/>
</dbReference>
<dbReference type="SUPFAM" id="SSF82171">
    <property type="entry name" value="DPP6 N-terminal domain-like"/>
    <property type="match status" value="1"/>
</dbReference>